<feature type="domain" description="HTH lysR-type" evidence="6">
    <location>
        <begin position="2"/>
        <end position="59"/>
    </location>
</feature>
<comment type="caution">
    <text evidence="7">The sequence shown here is derived from an EMBL/GenBank/DDBJ whole genome shotgun (WGS) entry which is preliminary data.</text>
</comment>
<evidence type="ECO:0000313" key="8">
    <source>
        <dbReference type="Proteomes" id="UP000480266"/>
    </source>
</evidence>
<dbReference type="PRINTS" id="PR00039">
    <property type="entry name" value="HTHLYSR"/>
</dbReference>
<keyword evidence="3" id="KW-0805">Transcription regulation</keyword>
<keyword evidence="8" id="KW-1185">Reference proteome</keyword>
<dbReference type="PANTHER" id="PTHR30419:SF30">
    <property type="entry name" value="LYSR FAMILY TRANSCRIPTIONAL REGULATOR"/>
    <property type="match status" value="1"/>
</dbReference>
<evidence type="ECO:0000256" key="2">
    <source>
        <dbReference type="ARBA" id="ARBA00009437"/>
    </source>
</evidence>
<dbReference type="InterPro" id="IPR036390">
    <property type="entry name" value="WH_DNA-bd_sf"/>
</dbReference>
<organism evidence="7 8">
    <name type="scientific">Candidatus Afipia apatlaquensis</name>
    <dbReference type="NCBI Taxonomy" id="2712852"/>
    <lineage>
        <taxon>Bacteria</taxon>
        <taxon>Pseudomonadati</taxon>
        <taxon>Pseudomonadota</taxon>
        <taxon>Alphaproteobacteria</taxon>
        <taxon>Hyphomicrobiales</taxon>
        <taxon>Nitrobacteraceae</taxon>
        <taxon>Afipia</taxon>
    </lineage>
</organism>
<dbReference type="PROSITE" id="PS50931">
    <property type="entry name" value="HTH_LYSR"/>
    <property type="match status" value="1"/>
</dbReference>
<dbReference type="SUPFAM" id="SSF46785">
    <property type="entry name" value="Winged helix' DNA-binding domain"/>
    <property type="match status" value="1"/>
</dbReference>
<keyword evidence="5" id="KW-0804">Transcription</keyword>
<dbReference type="Pfam" id="PF00126">
    <property type="entry name" value="HTH_1"/>
    <property type="match status" value="1"/>
</dbReference>
<dbReference type="Gene3D" id="1.10.10.10">
    <property type="entry name" value="Winged helix-like DNA-binding domain superfamily/Winged helix DNA-binding domain"/>
    <property type="match status" value="1"/>
</dbReference>
<evidence type="ECO:0000256" key="5">
    <source>
        <dbReference type="ARBA" id="ARBA00023163"/>
    </source>
</evidence>
<protein>
    <submittedName>
        <fullName evidence="7">LysR family transcriptional regulator</fullName>
    </submittedName>
</protein>
<dbReference type="PANTHER" id="PTHR30419">
    <property type="entry name" value="HTH-TYPE TRANSCRIPTIONAL REGULATOR YBHD"/>
    <property type="match status" value="1"/>
</dbReference>
<evidence type="ECO:0000313" key="7">
    <source>
        <dbReference type="EMBL" id="NGX97135.1"/>
    </source>
</evidence>
<evidence type="ECO:0000256" key="3">
    <source>
        <dbReference type="ARBA" id="ARBA00023015"/>
    </source>
</evidence>
<dbReference type="Pfam" id="PF03466">
    <property type="entry name" value="LysR_substrate"/>
    <property type="match status" value="1"/>
</dbReference>
<dbReference type="GO" id="GO:0003700">
    <property type="term" value="F:DNA-binding transcription factor activity"/>
    <property type="evidence" value="ECO:0007669"/>
    <property type="project" value="InterPro"/>
</dbReference>
<sequence>MITLRHIEIVRTLDQHRHFGRAAEALGITQSALTRALQGLETDLEVRLFDRGTGFPEPTMFGRILLEWGEPVIRSMDTLSREIRLAKGLEVGEITVVAGTFPSELWVPQSLGRLATAFPNVRCRLRSSESHRAVKEVLNGSADIAVGDLVEVRGLDDLAFEKLITVKVALFCRPGHPLLRHKVIKEMDLADFPLAGPRPSHYSSEVMDRVGDNRALTTPKSGGFVPRIWVESFAAMRHVVMVSDAISWAPIPLLEPYWRRRELAHLVMKPAPIDIEFGLITLRHRTSSPAMTAFFKIIRAIAANRPVPRNLAGN</sequence>
<dbReference type="InterPro" id="IPR050950">
    <property type="entry name" value="HTH-type_LysR_regulators"/>
</dbReference>
<evidence type="ECO:0000256" key="1">
    <source>
        <dbReference type="ARBA" id="ARBA00003502"/>
    </source>
</evidence>
<dbReference type="InterPro" id="IPR005119">
    <property type="entry name" value="LysR_subst-bd"/>
</dbReference>
<dbReference type="CDD" id="cd05466">
    <property type="entry name" value="PBP2_LTTR_substrate"/>
    <property type="match status" value="1"/>
</dbReference>
<comment type="similarity">
    <text evidence="2">Belongs to the LysR transcriptional regulatory family.</text>
</comment>
<evidence type="ECO:0000259" key="6">
    <source>
        <dbReference type="PROSITE" id="PS50931"/>
    </source>
</evidence>
<dbReference type="GO" id="GO:0003677">
    <property type="term" value="F:DNA binding"/>
    <property type="evidence" value="ECO:0007669"/>
    <property type="project" value="UniProtKB-KW"/>
</dbReference>
<dbReference type="EMBL" id="JAAMRR010000941">
    <property type="protein sequence ID" value="NGX97135.1"/>
    <property type="molecule type" value="Genomic_DNA"/>
</dbReference>
<proteinExistence type="inferred from homology"/>
<comment type="function">
    <text evidence="1">NodD regulates the expression of the nodABCFE genes which encode other nodulation proteins. NodD is also a negative regulator of its own expression. Binds flavonoids as inducers.</text>
</comment>
<dbReference type="Proteomes" id="UP000480266">
    <property type="component" value="Unassembled WGS sequence"/>
</dbReference>
<dbReference type="Gene3D" id="3.40.190.290">
    <property type="match status" value="1"/>
</dbReference>
<evidence type="ECO:0000256" key="4">
    <source>
        <dbReference type="ARBA" id="ARBA00023125"/>
    </source>
</evidence>
<dbReference type="InterPro" id="IPR036388">
    <property type="entry name" value="WH-like_DNA-bd_sf"/>
</dbReference>
<dbReference type="AlphaFoldDB" id="A0A7C9VMG3"/>
<keyword evidence="4" id="KW-0238">DNA-binding</keyword>
<dbReference type="GO" id="GO:0005829">
    <property type="term" value="C:cytosol"/>
    <property type="evidence" value="ECO:0007669"/>
    <property type="project" value="TreeGrafter"/>
</dbReference>
<reference evidence="7" key="1">
    <citation type="submission" date="2020-02" db="EMBL/GenBank/DDBJ databases">
        <title>Draft genome sequence of Candidatus Afipia apatlaquensis IBT-C3, a potential strain for decolorization of textile dyes.</title>
        <authorList>
            <person name="Sanchez-Reyes A."/>
            <person name="Breton-Deval L."/>
            <person name="Mangelson H."/>
            <person name="Sanchez-Flores A."/>
        </authorList>
    </citation>
    <scope>NUCLEOTIDE SEQUENCE [LARGE SCALE GENOMIC DNA]</scope>
    <source>
        <strain evidence="7">IBT-C3</strain>
    </source>
</reference>
<dbReference type="InterPro" id="IPR000847">
    <property type="entry name" value="LysR_HTH_N"/>
</dbReference>
<dbReference type="SUPFAM" id="SSF53850">
    <property type="entry name" value="Periplasmic binding protein-like II"/>
    <property type="match status" value="1"/>
</dbReference>
<accession>A0A7C9VMG3</accession>
<gene>
    <name evidence="7" type="ORF">G4V63_18525</name>
</gene>
<name>A0A7C9VMG3_9BRAD</name>